<evidence type="ECO:0000313" key="1">
    <source>
        <dbReference type="EMBL" id="GAI86362.1"/>
    </source>
</evidence>
<dbReference type="AlphaFoldDB" id="X1S003"/>
<organism evidence="1">
    <name type="scientific">marine sediment metagenome</name>
    <dbReference type="NCBI Taxonomy" id="412755"/>
    <lineage>
        <taxon>unclassified sequences</taxon>
        <taxon>metagenomes</taxon>
        <taxon>ecological metagenomes</taxon>
    </lineage>
</organism>
<name>X1S003_9ZZZZ</name>
<comment type="caution">
    <text evidence="1">The sequence shown here is derived from an EMBL/GenBank/DDBJ whole genome shotgun (WGS) entry which is preliminary data.</text>
</comment>
<reference evidence="1" key="1">
    <citation type="journal article" date="2014" name="Front. Microbiol.">
        <title>High frequency of phylogenetically diverse reductive dehalogenase-homologous genes in deep subseafloor sedimentary metagenomes.</title>
        <authorList>
            <person name="Kawai M."/>
            <person name="Futagami T."/>
            <person name="Toyoda A."/>
            <person name="Takaki Y."/>
            <person name="Nishi S."/>
            <person name="Hori S."/>
            <person name="Arai W."/>
            <person name="Tsubouchi T."/>
            <person name="Morono Y."/>
            <person name="Uchiyama I."/>
            <person name="Ito T."/>
            <person name="Fujiyama A."/>
            <person name="Inagaki F."/>
            <person name="Takami H."/>
        </authorList>
    </citation>
    <scope>NUCLEOTIDE SEQUENCE</scope>
    <source>
        <strain evidence="1">Expedition CK06-06</strain>
    </source>
</reference>
<sequence>MTLKNLKTWEKNDTVEDNLRKMLWYFEDERYDKLAEEFDL</sequence>
<gene>
    <name evidence="1" type="ORF">S12H4_12813</name>
</gene>
<dbReference type="EMBL" id="BARW01006110">
    <property type="protein sequence ID" value="GAI86362.1"/>
    <property type="molecule type" value="Genomic_DNA"/>
</dbReference>
<protein>
    <submittedName>
        <fullName evidence="1">Uncharacterized protein</fullName>
    </submittedName>
</protein>
<proteinExistence type="predicted"/>
<accession>X1S003</accession>